<dbReference type="EMBL" id="WIVE01000022">
    <property type="protein sequence ID" value="MQX36594.1"/>
    <property type="molecule type" value="Genomic_DNA"/>
</dbReference>
<evidence type="ECO:0000256" key="6">
    <source>
        <dbReference type="SAM" id="Phobius"/>
    </source>
</evidence>
<feature type="domain" description="MacB-like periplasmic core" evidence="8">
    <location>
        <begin position="32"/>
        <end position="238"/>
    </location>
</feature>
<dbReference type="RefSeq" id="WP_153343225.1">
    <property type="nucleotide sequence ID" value="NZ_WIVE01000022.1"/>
</dbReference>
<keyword evidence="4 6" id="KW-1133">Transmembrane helix</keyword>
<evidence type="ECO:0000256" key="5">
    <source>
        <dbReference type="ARBA" id="ARBA00023136"/>
    </source>
</evidence>
<comment type="caution">
    <text evidence="9">The sequence shown here is derived from an EMBL/GenBank/DDBJ whole genome shotgun (WGS) entry which is preliminary data.</text>
</comment>
<dbReference type="Pfam" id="PF02687">
    <property type="entry name" value="FtsX"/>
    <property type="match status" value="2"/>
</dbReference>
<evidence type="ECO:0000256" key="1">
    <source>
        <dbReference type="ARBA" id="ARBA00004651"/>
    </source>
</evidence>
<comment type="subcellular location">
    <subcellularLocation>
        <location evidence="1">Cell membrane</location>
        <topology evidence="1">Multi-pass membrane protein</topology>
    </subcellularLocation>
</comment>
<proteinExistence type="predicted"/>
<feature type="transmembrane region" description="Helical" evidence="6">
    <location>
        <begin position="267"/>
        <end position="292"/>
    </location>
</feature>
<name>A0A7X2D2T0_9PROT</name>
<keyword evidence="10" id="KW-1185">Reference proteome</keyword>
<feature type="transmembrane region" description="Helical" evidence="6">
    <location>
        <begin position="489"/>
        <end position="510"/>
    </location>
</feature>
<feature type="transmembrane region" description="Helical" evidence="6">
    <location>
        <begin position="810"/>
        <end position="832"/>
    </location>
</feature>
<dbReference type="PANTHER" id="PTHR30287:SF1">
    <property type="entry name" value="INNER MEMBRANE PROTEIN"/>
    <property type="match status" value="1"/>
</dbReference>
<feature type="transmembrane region" description="Helical" evidence="6">
    <location>
        <begin position="409"/>
        <end position="429"/>
    </location>
</feature>
<sequence length="849" mass="89051">MTARALSHSLPLSLRLALREMRGGLSGFRVLVACLALGVFAIAAAGSMNRAIQEGLEADAQALLGGDLEVERRYRPPDADQLNMMREMASVSNTVDMRAMAIAPTGDGDRALVELKAVDDAYPLYGQMDLEDGGALAVALARRDGTWGAVADPNLLSRLGLAVGDRIRLGEATLEVRAAIAREPDRVASLFSLGPRLMIHADALPATELIQPGSLVEYETRLRADQGTTPAAIRAVLQTTFPDAGWRIRGTDQAAPGLTGFLENLTLYLTLVGLTSLLVGGIGVANATRAYLQGRMTTIATLKCLGAPAGTIFRVYFIQIGLLALLGVAIGVIAGVSAPFLAQAVAGDWLPVRARVALYAEPALLALASGALVALVFAVWPLARARDIPALAIFKGALADPGGWPRRHYLLLIGTALAALVAVTVLSAVDRQFALVFVTGAAVAMGLFALAAGGVQALARRSGPLARGRPGLRLALANLHRPGTATSSVVLSLGLGLSVLVIVALIQGNLNRQIDERLPAEAPSFFFIDIQPYQVEQFRGILADAEGVGRTAYADMVRGRITALDGVPTAEAEVHPDTRWALRGDRGFTTGDAPPDNAEIVRGEWWAADYDGPPLFSLTEELATGFGLDIGDSMTVNILGREITGTLANTRRVDWGSLRINFTFMVSPGALEGAPRTWIATVRVDESQETALERAVTDAFPNVSAIRVKGALETVRGILDTAARAITATAAVTLVAGALVLAGAFAAGHGRRVYEAVVLKVVGATRGDLLRGYLLEYGLLGLATGLIAAGVGTLAAWGVIVFVMDGGWTFLPGVVLTTLVACVLVTLAAGYLGTWRALGGQAAPYLRNE</sequence>
<feature type="domain" description="ABC3 transporter permease C-terminal" evidence="7">
    <location>
        <begin position="272"/>
        <end position="388"/>
    </location>
</feature>
<evidence type="ECO:0000256" key="3">
    <source>
        <dbReference type="ARBA" id="ARBA00022692"/>
    </source>
</evidence>
<evidence type="ECO:0000259" key="8">
    <source>
        <dbReference type="Pfam" id="PF12704"/>
    </source>
</evidence>
<protein>
    <submittedName>
        <fullName evidence="9">FtsX-like permease family protein</fullName>
    </submittedName>
</protein>
<dbReference type="InterPro" id="IPR025857">
    <property type="entry name" value="MacB_PCD"/>
</dbReference>
<reference evidence="9 10" key="1">
    <citation type="submission" date="2019-10" db="EMBL/GenBank/DDBJ databases">
        <title>Draft whole-genome sequence of the purple nonsulfur photosynthetic bacterium Roseospira navarrensis DSM 15114.</title>
        <authorList>
            <person name="Kyndt J.A."/>
            <person name="Meyer T.E."/>
        </authorList>
    </citation>
    <scope>NUCLEOTIDE SEQUENCE [LARGE SCALE GENOMIC DNA]</scope>
    <source>
        <strain evidence="9 10">DSM 15114</strain>
    </source>
</reference>
<feature type="transmembrane region" description="Helical" evidence="6">
    <location>
        <begin position="435"/>
        <end position="459"/>
    </location>
</feature>
<dbReference type="InterPro" id="IPR003838">
    <property type="entry name" value="ABC3_permease_C"/>
</dbReference>
<feature type="transmembrane region" description="Helical" evidence="6">
    <location>
        <begin position="313"/>
        <end position="342"/>
    </location>
</feature>
<feature type="transmembrane region" description="Helical" evidence="6">
    <location>
        <begin position="725"/>
        <end position="747"/>
    </location>
</feature>
<evidence type="ECO:0000256" key="4">
    <source>
        <dbReference type="ARBA" id="ARBA00022989"/>
    </source>
</evidence>
<keyword evidence="5 6" id="KW-0472">Membrane</keyword>
<keyword evidence="2" id="KW-1003">Cell membrane</keyword>
<dbReference type="PANTHER" id="PTHR30287">
    <property type="entry name" value="MEMBRANE COMPONENT OF PREDICTED ABC SUPERFAMILY METABOLITE UPTAKE TRANSPORTER"/>
    <property type="match status" value="1"/>
</dbReference>
<dbReference type="GO" id="GO:0005886">
    <property type="term" value="C:plasma membrane"/>
    <property type="evidence" value="ECO:0007669"/>
    <property type="project" value="UniProtKB-SubCell"/>
</dbReference>
<organism evidence="9 10">
    <name type="scientific">Roseospira navarrensis</name>
    <dbReference type="NCBI Taxonomy" id="140058"/>
    <lineage>
        <taxon>Bacteria</taxon>
        <taxon>Pseudomonadati</taxon>
        <taxon>Pseudomonadota</taxon>
        <taxon>Alphaproteobacteria</taxon>
        <taxon>Rhodospirillales</taxon>
        <taxon>Rhodospirillaceae</taxon>
        <taxon>Roseospira</taxon>
    </lineage>
</organism>
<feature type="transmembrane region" description="Helical" evidence="6">
    <location>
        <begin position="362"/>
        <end position="383"/>
    </location>
</feature>
<dbReference type="Pfam" id="PF12704">
    <property type="entry name" value="MacB_PCD"/>
    <property type="match status" value="1"/>
</dbReference>
<evidence type="ECO:0000259" key="7">
    <source>
        <dbReference type="Pfam" id="PF02687"/>
    </source>
</evidence>
<evidence type="ECO:0000256" key="2">
    <source>
        <dbReference type="ARBA" id="ARBA00022475"/>
    </source>
</evidence>
<dbReference type="OrthoDB" id="9775544at2"/>
<keyword evidence="3 6" id="KW-0812">Transmembrane</keyword>
<dbReference type="Proteomes" id="UP000434582">
    <property type="component" value="Unassembled WGS sequence"/>
</dbReference>
<feature type="transmembrane region" description="Helical" evidence="6">
    <location>
        <begin position="779"/>
        <end position="804"/>
    </location>
</feature>
<feature type="domain" description="ABC3 transporter permease C-terminal" evidence="7">
    <location>
        <begin position="730"/>
        <end position="839"/>
    </location>
</feature>
<accession>A0A7X2D2T0</accession>
<evidence type="ECO:0000313" key="9">
    <source>
        <dbReference type="EMBL" id="MQX36594.1"/>
    </source>
</evidence>
<dbReference type="AlphaFoldDB" id="A0A7X2D2T0"/>
<dbReference type="InterPro" id="IPR038766">
    <property type="entry name" value="Membrane_comp_ABC_pdt"/>
</dbReference>
<gene>
    <name evidence="9" type="ORF">GHC57_08700</name>
</gene>
<evidence type="ECO:0000313" key="10">
    <source>
        <dbReference type="Proteomes" id="UP000434582"/>
    </source>
</evidence>